<evidence type="ECO:0000313" key="2">
    <source>
        <dbReference type="Proteomes" id="UP000646484"/>
    </source>
</evidence>
<name>A0ABR7CWI0_9BACT</name>
<organism evidence="1 2">
    <name type="scientific">Butyricimonas hominis</name>
    <dbReference type="NCBI Taxonomy" id="2763032"/>
    <lineage>
        <taxon>Bacteria</taxon>
        <taxon>Pseudomonadati</taxon>
        <taxon>Bacteroidota</taxon>
        <taxon>Bacteroidia</taxon>
        <taxon>Bacteroidales</taxon>
        <taxon>Odoribacteraceae</taxon>
        <taxon>Butyricimonas</taxon>
    </lineage>
</organism>
<dbReference type="PROSITE" id="PS51257">
    <property type="entry name" value="PROKAR_LIPOPROTEIN"/>
    <property type="match status" value="1"/>
</dbReference>
<accession>A0ABR7CWI0</accession>
<evidence type="ECO:0000313" key="1">
    <source>
        <dbReference type="EMBL" id="MBC5620043.1"/>
    </source>
</evidence>
<comment type="caution">
    <text evidence="1">The sequence shown here is derived from an EMBL/GenBank/DDBJ whole genome shotgun (WGS) entry which is preliminary data.</text>
</comment>
<keyword evidence="2" id="KW-1185">Reference proteome</keyword>
<dbReference type="Proteomes" id="UP000646484">
    <property type="component" value="Unassembled WGS sequence"/>
</dbReference>
<dbReference type="Pfam" id="PF14054">
    <property type="entry name" value="DUF4249"/>
    <property type="match status" value="1"/>
</dbReference>
<dbReference type="EMBL" id="JACOOH010000001">
    <property type="protein sequence ID" value="MBC5620043.1"/>
    <property type="molecule type" value="Genomic_DNA"/>
</dbReference>
<dbReference type="InterPro" id="IPR025345">
    <property type="entry name" value="DUF4249"/>
</dbReference>
<dbReference type="RefSeq" id="WP_186974868.1">
    <property type="nucleotide sequence ID" value="NZ_JACOOH010000001.1"/>
</dbReference>
<gene>
    <name evidence="1" type="ORF">H8S64_02910</name>
</gene>
<proteinExistence type="predicted"/>
<sequence length="268" mass="29806">MRKIISIFILTGLFSCMPEEELPIKDMGAISGYFIECYCIPGEPYILNAAKILPLTEMIDPGAVVDLDVSIKADSVIQLVPVPGAPSFLGNYQHMTRMENYGIDSLFLSILTPENEHITAKTAVPEAIEISSYTVSQTTNSVSITFPTSRNPRQNYYIFSIQARKSDQDDPILKKETIYMDLSDHTPGTSIEKTIKCPQIEQADAVFITLMRITEACYNYQISLYEANSANQGSITTPVPLVGNIQGALGIFTCYTKDNKYIPKEKFN</sequence>
<reference evidence="1 2" key="1">
    <citation type="submission" date="2020-08" db="EMBL/GenBank/DDBJ databases">
        <title>Genome public.</title>
        <authorList>
            <person name="Liu C."/>
            <person name="Sun Q."/>
        </authorList>
    </citation>
    <scope>NUCLEOTIDE SEQUENCE [LARGE SCALE GENOMIC DNA]</scope>
    <source>
        <strain evidence="1 2">NSJ-56</strain>
    </source>
</reference>
<protein>
    <submittedName>
        <fullName evidence="1">DUF4249 family protein</fullName>
    </submittedName>
</protein>